<gene>
    <name evidence="1" type="ORF">EXN66_Car021923</name>
</gene>
<proteinExistence type="predicted"/>
<protein>
    <submittedName>
        <fullName evidence="1">Uncharacterized protein</fullName>
    </submittedName>
</protein>
<dbReference type="AlphaFoldDB" id="A0A6G1QU54"/>
<organism evidence="1 2">
    <name type="scientific">Channa argus</name>
    <name type="common">Northern snakehead</name>
    <name type="synonym">Ophicephalus argus</name>
    <dbReference type="NCBI Taxonomy" id="215402"/>
    <lineage>
        <taxon>Eukaryota</taxon>
        <taxon>Metazoa</taxon>
        <taxon>Chordata</taxon>
        <taxon>Craniata</taxon>
        <taxon>Vertebrata</taxon>
        <taxon>Euteleostomi</taxon>
        <taxon>Actinopterygii</taxon>
        <taxon>Neopterygii</taxon>
        <taxon>Teleostei</taxon>
        <taxon>Neoteleostei</taxon>
        <taxon>Acanthomorphata</taxon>
        <taxon>Anabantaria</taxon>
        <taxon>Anabantiformes</taxon>
        <taxon>Channoidei</taxon>
        <taxon>Channidae</taxon>
        <taxon>Channa</taxon>
    </lineage>
</organism>
<evidence type="ECO:0000313" key="1">
    <source>
        <dbReference type="EMBL" id="KAF3706231.1"/>
    </source>
</evidence>
<accession>A0A6G1QU54</accession>
<reference evidence="1 2" key="1">
    <citation type="submission" date="2019-02" db="EMBL/GenBank/DDBJ databases">
        <title>Opniocepnalus argus genome.</title>
        <authorList>
            <person name="Zhou C."/>
            <person name="Xiao S."/>
        </authorList>
    </citation>
    <scope>NUCLEOTIDE SEQUENCE [LARGE SCALE GENOMIC DNA]</scope>
    <source>
        <strain evidence="1">OARG1902GOOAL</strain>
        <tissue evidence="1">Muscle</tissue>
    </source>
</reference>
<keyword evidence="2" id="KW-1185">Reference proteome</keyword>
<dbReference type="Proteomes" id="UP000503349">
    <property type="component" value="Chromosome 23"/>
</dbReference>
<name>A0A6G1QU54_CHAAH</name>
<sequence length="144" mass="17073">MGPKTQMCNSYLVIRQSGIWKQKNLKYKEFNTLNLELCYVDLILKFCRHLMKSLRGESRGGHHISDISLTLQPALFSSERWRKASVSERIYCQQHIFYVNMRLLTHREEWQCVLVSTDWQSAHNDMDNGYRQVEDCVEHQSLTC</sequence>
<evidence type="ECO:0000313" key="2">
    <source>
        <dbReference type="Proteomes" id="UP000503349"/>
    </source>
</evidence>
<dbReference type="EMBL" id="CM015734">
    <property type="protein sequence ID" value="KAF3706231.1"/>
    <property type="molecule type" value="Genomic_DNA"/>
</dbReference>
<reference evidence="2" key="2">
    <citation type="submission" date="2019-02" db="EMBL/GenBank/DDBJ databases">
        <title>Opniocepnalus argus Var Kimnra genome.</title>
        <authorList>
            <person name="Zhou C."/>
            <person name="Xiao S."/>
        </authorList>
    </citation>
    <scope>NUCLEOTIDE SEQUENCE [LARGE SCALE GENOMIC DNA]</scope>
</reference>